<name>A0A4R4NV89_9ACTN</name>
<sequence>MARTPARVRFAFYGRVSTEDHQDPAASRAWQLRRAHGLIDPAGGTVVAEFFDVDKSRSVPWQRRPQASALLGDLRKPARGFDAVVVGEPHRAFYGNQYSLTFPLFEHFGVPLWVPEVGGPIDPANEAHDMIMGVFGGLSKGERNRIKIRVRSAMAAITATEGRFLGGRPPYGYRLVDAGPHPNPAKAADGKRIQRLVVDEMAATVVQRIFAEFVGLAGFRERGYHSIAEGLNRDGIPCPSAHDPTRNRHRSGAAWSKPTVRTILQNPRYTGYQVWNKQRKDEVLLDVDDIALGHTTKLRWNPRDTWVFSENIVHPVIIDMNVFERAQHKLAHAPRAHQPRHRSSTRCYPLKGVVWCGICGRKMHAHYSNATNYYRCRPPKQDQHATGLTHPHGVYVREDRLLPDLDRWLNAVLAPHRITRAVTAMHPAPALAAVTHAVPEAAGSEVAAPLSRLARHPAAPEAGDDAPAAAPQVTDTGTTAAEKTASGVRAPGAAALSEDEAADLVRRVDALRSAIADADPRARERLYERLGLKVTYHPGCDVVQVEIDFDPSHAASPGFSPAACAPIPAASAPFKASAVWPLAR</sequence>
<comment type="caution">
    <text evidence="4">The sequence shown here is derived from an EMBL/GenBank/DDBJ whole genome shotgun (WGS) entry which is preliminary data.</text>
</comment>
<dbReference type="GO" id="GO:0000150">
    <property type="term" value="F:DNA strand exchange activity"/>
    <property type="evidence" value="ECO:0007669"/>
    <property type="project" value="InterPro"/>
</dbReference>
<proteinExistence type="predicted"/>
<dbReference type="Proteomes" id="UP000295431">
    <property type="component" value="Unassembled WGS sequence"/>
</dbReference>
<dbReference type="Gene3D" id="3.90.1750.20">
    <property type="entry name" value="Putative Large Serine Recombinase, Chain B, Domain 2"/>
    <property type="match status" value="1"/>
</dbReference>
<evidence type="ECO:0000313" key="4">
    <source>
        <dbReference type="EMBL" id="TDC12020.1"/>
    </source>
</evidence>
<dbReference type="PANTHER" id="PTHR30461">
    <property type="entry name" value="DNA-INVERTASE FROM LAMBDOID PROPHAGE"/>
    <property type="match status" value="1"/>
</dbReference>
<dbReference type="InterPro" id="IPR036162">
    <property type="entry name" value="Resolvase-like_N_sf"/>
</dbReference>
<reference evidence="4 5" key="1">
    <citation type="submission" date="2019-03" db="EMBL/GenBank/DDBJ databases">
        <title>Draft genome sequences of novel Actinobacteria.</title>
        <authorList>
            <person name="Sahin N."/>
            <person name="Ay H."/>
            <person name="Saygin H."/>
        </authorList>
    </citation>
    <scope>NUCLEOTIDE SEQUENCE [LARGE SCALE GENOMIC DNA]</scope>
    <source>
        <strain evidence="4 5">DSM 45347</strain>
    </source>
</reference>
<dbReference type="InterPro" id="IPR050639">
    <property type="entry name" value="SSR_resolvase"/>
</dbReference>
<feature type="domain" description="Resolvase/invertase-type recombinase catalytic" evidence="2">
    <location>
        <begin position="9"/>
        <end position="161"/>
    </location>
</feature>
<organism evidence="4 5">
    <name type="scientific">Actinomadura bangladeshensis</name>
    <dbReference type="NCBI Taxonomy" id="453573"/>
    <lineage>
        <taxon>Bacteria</taxon>
        <taxon>Bacillati</taxon>
        <taxon>Actinomycetota</taxon>
        <taxon>Actinomycetes</taxon>
        <taxon>Streptosporangiales</taxon>
        <taxon>Thermomonosporaceae</taxon>
        <taxon>Actinomadura</taxon>
    </lineage>
</organism>
<feature type="domain" description="Recombinase" evidence="3">
    <location>
        <begin position="170"/>
        <end position="336"/>
    </location>
</feature>
<dbReference type="PROSITE" id="PS51737">
    <property type="entry name" value="RECOMBINASE_DNA_BIND"/>
    <property type="match status" value="1"/>
</dbReference>
<dbReference type="SUPFAM" id="SSF53041">
    <property type="entry name" value="Resolvase-like"/>
    <property type="match status" value="1"/>
</dbReference>
<evidence type="ECO:0000313" key="5">
    <source>
        <dbReference type="Proteomes" id="UP000295431"/>
    </source>
</evidence>
<dbReference type="GO" id="GO:0003677">
    <property type="term" value="F:DNA binding"/>
    <property type="evidence" value="ECO:0007669"/>
    <property type="project" value="InterPro"/>
</dbReference>
<dbReference type="Pfam" id="PF13408">
    <property type="entry name" value="Zn_ribbon_recom"/>
    <property type="match status" value="1"/>
</dbReference>
<dbReference type="EMBL" id="SMJW01000149">
    <property type="protein sequence ID" value="TDC12020.1"/>
    <property type="molecule type" value="Genomic_DNA"/>
</dbReference>
<dbReference type="Pfam" id="PF07508">
    <property type="entry name" value="Recombinase"/>
    <property type="match status" value="1"/>
</dbReference>
<dbReference type="InterPro" id="IPR038109">
    <property type="entry name" value="DNA_bind_recomb_sf"/>
</dbReference>
<keyword evidence="5" id="KW-1185">Reference proteome</keyword>
<dbReference type="InterPro" id="IPR025827">
    <property type="entry name" value="Zn_ribbon_recom_dom"/>
</dbReference>
<gene>
    <name evidence="4" type="ORF">E1284_25565</name>
</gene>
<dbReference type="SMART" id="SM00857">
    <property type="entry name" value="Resolvase"/>
    <property type="match status" value="1"/>
</dbReference>
<evidence type="ECO:0000259" key="3">
    <source>
        <dbReference type="PROSITE" id="PS51737"/>
    </source>
</evidence>
<accession>A0A4R4NV89</accession>
<dbReference type="InterPro" id="IPR006119">
    <property type="entry name" value="Resolv_N"/>
</dbReference>
<protein>
    <submittedName>
        <fullName evidence="4">Recombinase family protein</fullName>
    </submittedName>
</protein>
<feature type="compositionally biased region" description="Low complexity" evidence="1">
    <location>
        <begin position="457"/>
        <end position="471"/>
    </location>
</feature>
<dbReference type="AlphaFoldDB" id="A0A4R4NV89"/>
<dbReference type="CDD" id="cd00338">
    <property type="entry name" value="Ser_Recombinase"/>
    <property type="match status" value="1"/>
</dbReference>
<dbReference type="PROSITE" id="PS51736">
    <property type="entry name" value="RECOMBINASES_3"/>
    <property type="match status" value="1"/>
</dbReference>
<dbReference type="PANTHER" id="PTHR30461:SF23">
    <property type="entry name" value="DNA RECOMBINASE-RELATED"/>
    <property type="match status" value="1"/>
</dbReference>
<evidence type="ECO:0000259" key="2">
    <source>
        <dbReference type="PROSITE" id="PS51736"/>
    </source>
</evidence>
<dbReference type="Pfam" id="PF00239">
    <property type="entry name" value="Resolvase"/>
    <property type="match status" value="1"/>
</dbReference>
<feature type="region of interest" description="Disordered" evidence="1">
    <location>
        <begin position="457"/>
        <end position="496"/>
    </location>
</feature>
<evidence type="ECO:0000256" key="1">
    <source>
        <dbReference type="SAM" id="MobiDB-lite"/>
    </source>
</evidence>
<dbReference type="Gene3D" id="3.40.50.1390">
    <property type="entry name" value="Resolvase, N-terminal catalytic domain"/>
    <property type="match status" value="1"/>
</dbReference>
<dbReference type="OrthoDB" id="9785707at2"/>
<dbReference type="InterPro" id="IPR011109">
    <property type="entry name" value="DNA_bind_recombinase_dom"/>
</dbReference>